<gene>
    <name evidence="8" type="ORF">ACH3VR_21890</name>
</gene>
<evidence type="ECO:0000256" key="4">
    <source>
        <dbReference type="ARBA" id="ARBA00022989"/>
    </source>
</evidence>
<keyword evidence="4 6" id="KW-1133">Transmembrane helix</keyword>
<dbReference type="InterPro" id="IPR018076">
    <property type="entry name" value="T2SS_GspF_dom"/>
</dbReference>
<feature type="transmembrane region" description="Helical" evidence="6">
    <location>
        <begin position="39"/>
        <end position="72"/>
    </location>
</feature>
<keyword evidence="9" id="KW-1185">Reference proteome</keyword>
<organism evidence="8 9">
    <name type="scientific">Microbacterium alkaliflavum</name>
    <dbReference type="NCBI Taxonomy" id="3248839"/>
    <lineage>
        <taxon>Bacteria</taxon>
        <taxon>Bacillati</taxon>
        <taxon>Actinomycetota</taxon>
        <taxon>Actinomycetes</taxon>
        <taxon>Micrococcales</taxon>
        <taxon>Microbacteriaceae</taxon>
        <taxon>Microbacterium</taxon>
    </lineage>
</organism>
<dbReference type="PANTHER" id="PTHR35007:SF3">
    <property type="entry name" value="POSSIBLE CONSERVED ALANINE RICH MEMBRANE PROTEIN"/>
    <property type="match status" value="1"/>
</dbReference>
<evidence type="ECO:0000256" key="3">
    <source>
        <dbReference type="ARBA" id="ARBA00022692"/>
    </source>
</evidence>
<protein>
    <submittedName>
        <fullName evidence="8">Type II secretion system F family protein</fullName>
    </submittedName>
</protein>
<evidence type="ECO:0000256" key="2">
    <source>
        <dbReference type="ARBA" id="ARBA00022475"/>
    </source>
</evidence>
<feature type="transmembrane region" description="Helical" evidence="6">
    <location>
        <begin position="230"/>
        <end position="249"/>
    </location>
</feature>
<name>A0ABW7QIA3_9MICO</name>
<proteinExistence type="predicted"/>
<evidence type="ECO:0000256" key="6">
    <source>
        <dbReference type="SAM" id="Phobius"/>
    </source>
</evidence>
<evidence type="ECO:0000256" key="1">
    <source>
        <dbReference type="ARBA" id="ARBA00004651"/>
    </source>
</evidence>
<feature type="transmembrane region" description="Helical" evidence="6">
    <location>
        <begin position="204"/>
        <end position="224"/>
    </location>
</feature>
<sequence length="272" mass="29599">MLGLLPAPVHEGPKPPSRLQVALHGARVRFGRQRLMLGGIGFIGGVILWLFTGWIVWVVIVPLATIGVPWLLDNGREQQRLDRLEGLETWTRGLAGLTIAGSSLEQTINASVGSAPVAIREEVSLLAARLNARWPTWAALRKFADDLADPTGDLIVAHLLLAERVRGAGLANALEDLAQSISEEVGVRREIEADRAKPRSAIRFTTFATVGLLAVMPFISQFMAPYKTPFGQLLLALWIGLDVVMLLWLKKISAGKPTPRILTNLSDQKATS</sequence>
<reference evidence="8 9" key="1">
    <citation type="submission" date="2024-09" db="EMBL/GenBank/DDBJ databases">
        <authorList>
            <person name="Pan X."/>
        </authorList>
    </citation>
    <scope>NUCLEOTIDE SEQUENCE [LARGE SCALE GENOMIC DNA]</scope>
    <source>
        <strain evidence="8 9">B2969</strain>
    </source>
</reference>
<dbReference type="Proteomes" id="UP001610861">
    <property type="component" value="Unassembled WGS sequence"/>
</dbReference>
<evidence type="ECO:0000256" key="5">
    <source>
        <dbReference type="ARBA" id="ARBA00023136"/>
    </source>
</evidence>
<evidence type="ECO:0000259" key="7">
    <source>
        <dbReference type="Pfam" id="PF00482"/>
    </source>
</evidence>
<keyword evidence="5 6" id="KW-0472">Membrane</keyword>
<comment type="caution">
    <text evidence="8">The sequence shown here is derived from an EMBL/GenBank/DDBJ whole genome shotgun (WGS) entry which is preliminary data.</text>
</comment>
<dbReference type="EMBL" id="JBIQWL010000015">
    <property type="protein sequence ID" value="MFH8253034.1"/>
    <property type="molecule type" value="Genomic_DNA"/>
</dbReference>
<feature type="domain" description="Type II secretion system protein GspF" evidence="7">
    <location>
        <begin position="90"/>
        <end position="216"/>
    </location>
</feature>
<dbReference type="RefSeq" id="WP_397558462.1">
    <property type="nucleotide sequence ID" value="NZ_JBIQWL010000015.1"/>
</dbReference>
<comment type="subcellular location">
    <subcellularLocation>
        <location evidence="1">Cell membrane</location>
        <topology evidence="1">Multi-pass membrane protein</topology>
    </subcellularLocation>
</comment>
<evidence type="ECO:0000313" key="9">
    <source>
        <dbReference type="Proteomes" id="UP001610861"/>
    </source>
</evidence>
<keyword evidence="2" id="KW-1003">Cell membrane</keyword>
<accession>A0ABW7QIA3</accession>
<evidence type="ECO:0000313" key="8">
    <source>
        <dbReference type="EMBL" id="MFH8253034.1"/>
    </source>
</evidence>
<dbReference type="Pfam" id="PF00482">
    <property type="entry name" value="T2SSF"/>
    <property type="match status" value="1"/>
</dbReference>
<dbReference type="PANTHER" id="PTHR35007">
    <property type="entry name" value="INTEGRAL MEMBRANE PROTEIN-RELATED"/>
    <property type="match status" value="1"/>
</dbReference>
<keyword evidence="3 6" id="KW-0812">Transmembrane</keyword>